<feature type="transmembrane region" description="Helical" evidence="1">
    <location>
        <begin position="255"/>
        <end position="275"/>
    </location>
</feature>
<gene>
    <name evidence="2" type="ORF">Agabi119p4_1117</name>
</gene>
<comment type="caution">
    <text evidence="2">The sequence shown here is derived from an EMBL/GenBank/DDBJ whole genome shotgun (WGS) entry which is preliminary data.</text>
</comment>
<feature type="transmembrane region" description="Helical" evidence="1">
    <location>
        <begin position="12"/>
        <end position="35"/>
    </location>
</feature>
<keyword evidence="1" id="KW-0812">Transmembrane</keyword>
<feature type="transmembrane region" description="Helical" evidence="1">
    <location>
        <begin position="226"/>
        <end position="249"/>
    </location>
</feature>
<keyword evidence="1" id="KW-0472">Membrane</keyword>
<dbReference type="Proteomes" id="UP000629468">
    <property type="component" value="Unassembled WGS sequence"/>
</dbReference>
<accession>A0A8H7FBU0</accession>
<organism evidence="2 3">
    <name type="scientific">Agaricus bisporus var. burnettii</name>
    <dbReference type="NCBI Taxonomy" id="192524"/>
    <lineage>
        <taxon>Eukaryota</taxon>
        <taxon>Fungi</taxon>
        <taxon>Dikarya</taxon>
        <taxon>Basidiomycota</taxon>
        <taxon>Agaricomycotina</taxon>
        <taxon>Agaricomycetes</taxon>
        <taxon>Agaricomycetidae</taxon>
        <taxon>Agaricales</taxon>
        <taxon>Agaricineae</taxon>
        <taxon>Agaricaceae</taxon>
        <taxon>Agaricus</taxon>
    </lineage>
</organism>
<reference evidence="2 3" key="1">
    <citation type="journal article" name="Sci. Rep.">
        <title>Telomere-to-telomere assembled and centromere annotated genomes of the two main subspecies of the button mushroom Agaricus bisporus reveal especially polymorphic chromosome ends.</title>
        <authorList>
            <person name="Sonnenberg A.S.M."/>
            <person name="Sedaghat-Telgerd N."/>
            <person name="Lavrijssen B."/>
            <person name="Ohm R.A."/>
            <person name="Hendrickx P.M."/>
            <person name="Scholtmeijer K."/>
            <person name="Baars J.J.P."/>
            <person name="van Peer A."/>
        </authorList>
    </citation>
    <scope>NUCLEOTIDE SEQUENCE [LARGE SCALE GENOMIC DNA]</scope>
    <source>
        <strain evidence="2 3">H119_p4</strain>
    </source>
</reference>
<sequence>MPGPVLPPFLLSQAVGITFAAGIFIGLYLVSVAYANRWLLFTDDGWRFKSRKSIHWYILAITNIFMILVLIGQAVNVNTSIAEAAFVEQGNNLSDYRDPFWKGMVKCVVSSAIVLLADTVLMYRVWITDMGRLRALWFPIFLWLGGIVCTSLEIFVFVKGFHDHDPNFGPYRWAKVNMDVGPGIIAIPFVGSTILLNAYCTGFLVWRIGRVLKYDTKSEGSRQLRVLVRILMESGFLYFSISVAKFVAFFNYDNFAIHMIGTLNTVIIGIAYNLIIIRVGQTRAEDECRMSNSKLTSFRFADLNPESCSDSANSAVIGEMTEVARDKADKA</sequence>
<feature type="transmembrane region" description="Helical" evidence="1">
    <location>
        <begin position="183"/>
        <end position="206"/>
    </location>
</feature>
<proteinExistence type="predicted"/>
<feature type="transmembrane region" description="Helical" evidence="1">
    <location>
        <begin position="56"/>
        <end position="75"/>
    </location>
</feature>
<evidence type="ECO:0000256" key="1">
    <source>
        <dbReference type="SAM" id="Phobius"/>
    </source>
</evidence>
<feature type="transmembrane region" description="Helical" evidence="1">
    <location>
        <begin position="135"/>
        <end position="158"/>
    </location>
</feature>
<keyword evidence="1" id="KW-1133">Transmembrane helix</keyword>
<protein>
    <submittedName>
        <fullName evidence="2">Uncharacterized protein</fullName>
    </submittedName>
</protein>
<name>A0A8H7FBU0_AGABI</name>
<evidence type="ECO:0000313" key="2">
    <source>
        <dbReference type="EMBL" id="KAF7784952.1"/>
    </source>
</evidence>
<evidence type="ECO:0000313" key="3">
    <source>
        <dbReference type="Proteomes" id="UP000629468"/>
    </source>
</evidence>
<feature type="transmembrane region" description="Helical" evidence="1">
    <location>
        <begin position="103"/>
        <end position="123"/>
    </location>
</feature>
<dbReference type="EMBL" id="JABXXO010000001">
    <property type="protein sequence ID" value="KAF7784952.1"/>
    <property type="molecule type" value="Genomic_DNA"/>
</dbReference>
<dbReference type="AlphaFoldDB" id="A0A8H7FBU0"/>